<sequence length="93" mass="10400">MAFNRAGKGNRIVAGGDLRTQIAMPESMHGAGLIVGPEKIKESVTMLNNMRGYLGFKKVRVHFSKGTDVPSHLFQKMINHKNPNAKPFRRMVH</sequence>
<reference evidence="2" key="1">
    <citation type="journal article" date="2020" name="bioRxiv">
        <title>A rank-normalized archaeal taxonomy based on genome phylogeny resolves widespread incomplete and uneven classifications.</title>
        <authorList>
            <person name="Rinke C."/>
            <person name="Chuvochina M."/>
            <person name="Mussig A.J."/>
            <person name="Chaumeil P.-A."/>
            <person name="Waite D.W."/>
            <person name="Whitman W.B."/>
            <person name="Parks D.H."/>
            <person name="Hugenholtz P."/>
        </authorList>
    </citation>
    <scope>NUCLEOTIDE SEQUENCE [LARGE SCALE GENOMIC DNA]</scope>
</reference>
<accession>A0A7J4IXV6</accession>
<organism evidence="1 2">
    <name type="scientific">Candidatus Iainarchaeum sp</name>
    <dbReference type="NCBI Taxonomy" id="3101447"/>
    <lineage>
        <taxon>Archaea</taxon>
        <taxon>Candidatus Iainarchaeota</taxon>
        <taxon>Candidatus Iainarchaeia</taxon>
        <taxon>Candidatus Iainarchaeales</taxon>
        <taxon>Candidatus Iainarchaeaceae</taxon>
        <taxon>Candidatus Iainarchaeum</taxon>
    </lineage>
</organism>
<name>A0A7J4IXV6_9ARCH</name>
<dbReference type="AlphaFoldDB" id="A0A7J4IXV6"/>
<comment type="caution">
    <text evidence="1">The sequence shown here is derived from an EMBL/GenBank/DDBJ whole genome shotgun (WGS) entry which is preliminary data.</text>
</comment>
<dbReference type="EMBL" id="DUGC01000006">
    <property type="protein sequence ID" value="HIH09105.1"/>
    <property type="molecule type" value="Genomic_DNA"/>
</dbReference>
<evidence type="ECO:0000313" key="2">
    <source>
        <dbReference type="Proteomes" id="UP000565078"/>
    </source>
</evidence>
<evidence type="ECO:0000313" key="1">
    <source>
        <dbReference type="EMBL" id="HIH09105.1"/>
    </source>
</evidence>
<proteinExistence type="predicted"/>
<protein>
    <submittedName>
        <fullName evidence="1">Uncharacterized protein</fullName>
    </submittedName>
</protein>
<gene>
    <name evidence="1" type="ORF">HA254_00375</name>
</gene>
<dbReference type="Proteomes" id="UP000565078">
    <property type="component" value="Unassembled WGS sequence"/>
</dbReference>